<gene>
    <name evidence="2" type="ORF">J5N97_012123</name>
</gene>
<dbReference type="PANTHER" id="PTHR34569:SF2">
    <property type="entry name" value="EXPRESSED PROTEIN"/>
    <property type="match status" value="1"/>
</dbReference>
<dbReference type="EMBL" id="JAGGNH010000003">
    <property type="protein sequence ID" value="KAJ0976649.1"/>
    <property type="molecule type" value="Genomic_DNA"/>
</dbReference>
<dbReference type="Proteomes" id="UP001085076">
    <property type="component" value="Miscellaneous, Linkage group lg03"/>
</dbReference>
<reference evidence="2" key="1">
    <citation type="submission" date="2021-03" db="EMBL/GenBank/DDBJ databases">
        <authorList>
            <person name="Li Z."/>
            <person name="Yang C."/>
        </authorList>
    </citation>
    <scope>NUCLEOTIDE SEQUENCE</scope>
    <source>
        <strain evidence="2">Dzin_1.0</strain>
        <tissue evidence="2">Leaf</tissue>
    </source>
</reference>
<sequence>MADPNPPRSHSSPPNDSSKTRRSLPSRLPSFQRRLPGAPPSLDIPSARGYVSFRDLIIPPPSSPAPTIQSPTADQIEISNPLVKHAAYAYLQPTPSQSHPDRRRHSLCSCFDFIYLLFRRSPDH</sequence>
<comment type="caution">
    <text evidence="2">The sequence shown here is derived from an EMBL/GenBank/DDBJ whole genome shotgun (WGS) entry which is preliminary data.</text>
</comment>
<dbReference type="PANTHER" id="PTHR34569">
    <property type="entry name" value="EXPRESSED PROTEIN"/>
    <property type="match status" value="1"/>
</dbReference>
<accession>A0A9D5CP57</accession>
<reference evidence="2" key="2">
    <citation type="journal article" date="2022" name="Hortic Res">
        <title>The genome of Dioscorea zingiberensis sheds light on the biosynthesis, origin and evolution of the medicinally important diosgenin saponins.</title>
        <authorList>
            <person name="Li Y."/>
            <person name="Tan C."/>
            <person name="Li Z."/>
            <person name="Guo J."/>
            <person name="Li S."/>
            <person name="Chen X."/>
            <person name="Wang C."/>
            <person name="Dai X."/>
            <person name="Yang H."/>
            <person name="Song W."/>
            <person name="Hou L."/>
            <person name="Xu J."/>
            <person name="Tong Z."/>
            <person name="Xu A."/>
            <person name="Yuan X."/>
            <person name="Wang W."/>
            <person name="Yang Q."/>
            <person name="Chen L."/>
            <person name="Sun Z."/>
            <person name="Wang K."/>
            <person name="Pan B."/>
            <person name="Chen J."/>
            <person name="Bao Y."/>
            <person name="Liu F."/>
            <person name="Qi X."/>
            <person name="Gang D.R."/>
            <person name="Wen J."/>
            <person name="Li J."/>
        </authorList>
    </citation>
    <scope>NUCLEOTIDE SEQUENCE</scope>
    <source>
        <strain evidence="2">Dzin_1.0</strain>
    </source>
</reference>
<evidence type="ECO:0000256" key="1">
    <source>
        <dbReference type="SAM" id="MobiDB-lite"/>
    </source>
</evidence>
<evidence type="ECO:0000313" key="3">
    <source>
        <dbReference type="Proteomes" id="UP001085076"/>
    </source>
</evidence>
<protein>
    <submittedName>
        <fullName evidence="2">Uncharacterized protein</fullName>
    </submittedName>
</protein>
<feature type="compositionally biased region" description="Low complexity" evidence="1">
    <location>
        <begin position="8"/>
        <end position="17"/>
    </location>
</feature>
<evidence type="ECO:0000313" key="2">
    <source>
        <dbReference type="EMBL" id="KAJ0976649.1"/>
    </source>
</evidence>
<keyword evidence="3" id="KW-1185">Reference proteome</keyword>
<organism evidence="2 3">
    <name type="scientific">Dioscorea zingiberensis</name>
    <dbReference type="NCBI Taxonomy" id="325984"/>
    <lineage>
        <taxon>Eukaryota</taxon>
        <taxon>Viridiplantae</taxon>
        <taxon>Streptophyta</taxon>
        <taxon>Embryophyta</taxon>
        <taxon>Tracheophyta</taxon>
        <taxon>Spermatophyta</taxon>
        <taxon>Magnoliopsida</taxon>
        <taxon>Liliopsida</taxon>
        <taxon>Dioscoreales</taxon>
        <taxon>Dioscoreaceae</taxon>
        <taxon>Dioscorea</taxon>
    </lineage>
</organism>
<feature type="region of interest" description="Disordered" evidence="1">
    <location>
        <begin position="1"/>
        <end position="44"/>
    </location>
</feature>
<name>A0A9D5CP57_9LILI</name>
<proteinExistence type="predicted"/>
<dbReference type="OrthoDB" id="682663at2759"/>
<dbReference type="AlphaFoldDB" id="A0A9D5CP57"/>